<dbReference type="AlphaFoldDB" id="X1HJJ2"/>
<dbReference type="EMBL" id="BARU01015647">
    <property type="protein sequence ID" value="GAH53979.1"/>
    <property type="molecule type" value="Genomic_DNA"/>
</dbReference>
<organism evidence="1">
    <name type="scientific">marine sediment metagenome</name>
    <dbReference type="NCBI Taxonomy" id="412755"/>
    <lineage>
        <taxon>unclassified sequences</taxon>
        <taxon>metagenomes</taxon>
        <taxon>ecological metagenomes</taxon>
    </lineage>
</organism>
<sequence length="47" mass="5380">ILNSVHATTLFSYNLGRNLIITKYNKLPSLKNFQKLLVHPILPSDLM</sequence>
<feature type="non-terminal residue" evidence="1">
    <location>
        <position position="1"/>
    </location>
</feature>
<proteinExistence type="predicted"/>
<accession>X1HJJ2</accession>
<comment type="caution">
    <text evidence="1">The sequence shown here is derived from an EMBL/GenBank/DDBJ whole genome shotgun (WGS) entry which is preliminary data.</text>
</comment>
<reference evidence="1" key="1">
    <citation type="journal article" date="2014" name="Front. Microbiol.">
        <title>High frequency of phylogenetically diverse reductive dehalogenase-homologous genes in deep subseafloor sedimentary metagenomes.</title>
        <authorList>
            <person name="Kawai M."/>
            <person name="Futagami T."/>
            <person name="Toyoda A."/>
            <person name="Takaki Y."/>
            <person name="Nishi S."/>
            <person name="Hori S."/>
            <person name="Arai W."/>
            <person name="Tsubouchi T."/>
            <person name="Morono Y."/>
            <person name="Uchiyama I."/>
            <person name="Ito T."/>
            <person name="Fujiyama A."/>
            <person name="Inagaki F."/>
            <person name="Takami H."/>
        </authorList>
    </citation>
    <scope>NUCLEOTIDE SEQUENCE</scope>
    <source>
        <strain evidence="1">Expedition CK06-06</strain>
    </source>
</reference>
<evidence type="ECO:0000313" key="1">
    <source>
        <dbReference type="EMBL" id="GAH53979.1"/>
    </source>
</evidence>
<protein>
    <submittedName>
        <fullName evidence="1">Uncharacterized protein</fullName>
    </submittedName>
</protein>
<gene>
    <name evidence="1" type="ORF">S03H2_26742</name>
</gene>
<name>X1HJJ2_9ZZZZ</name>